<evidence type="ECO:0000313" key="3">
    <source>
        <dbReference type="EMBL" id="CAE8670593.1"/>
    </source>
</evidence>
<feature type="compositionally biased region" description="Low complexity" evidence="1">
    <location>
        <begin position="356"/>
        <end position="366"/>
    </location>
</feature>
<evidence type="ECO:0000313" key="2">
    <source>
        <dbReference type="EMBL" id="CAE8624573.1"/>
    </source>
</evidence>
<feature type="region of interest" description="Disordered" evidence="1">
    <location>
        <begin position="99"/>
        <end position="124"/>
    </location>
</feature>
<feature type="region of interest" description="Disordered" evidence="1">
    <location>
        <begin position="350"/>
        <end position="374"/>
    </location>
</feature>
<accession>A0A813JCB1</accession>
<evidence type="ECO:0000313" key="4">
    <source>
        <dbReference type="Proteomes" id="UP000626109"/>
    </source>
</evidence>
<feature type="compositionally biased region" description="Basic residues" evidence="1">
    <location>
        <begin position="35"/>
        <end position="45"/>
    </location>
</feature>
<reference evidence="3" key="1">
    <citation type="submission" date="2021-02" db="EMBL/GenBank/DDBJ databases">
        <authorList>
            <person name="Dougan E. K."/>
            <person name="Rhodes N."/>
            <person name="Thang M."/>
            <person name="Chan C."/>
        </authorList>
    </citation>
    <scope>NUCLEOTIDE SEQUENCE</scope>
</reference>
<organism evidence="3 4">
    <name type="scientific">Polarella glacialis</name>
    <name type="common">Dinoflagellate</name>
    <dbReference type="NCBI Taxonomy" id="89957"/>
    <lineage>
        <taxon>Eukaryota</taxon>
        <taxon>Sar</taxon>
        <taxon>Alveolata</taxon>
        <taxon>Dinophyceae</taxon>
        <taxon>Suessiales</taxon>
        <taxon>Suessiaceae</taxon>
        <taxon>Polarella</taxon>
    </lineage>
</organism>
<gene>
    <name evidence="2" type="ORF">PGLA1383_LOCUS41683</name>
    <name evidence="3" type="ORF">PGLA2088_LOCUS17509</name>
</gene>
<keyword evidence="5" id="KW-1185">Reference proteome</keyword>
<evidence type="ECO:0000256" key="1">
    <source>
        <dbReference type="SAM" id="MobiDB-lite"/>
    </source>
</evidence>
<comment type="caution">
    <text evidence="3">The sequence shown here is derived from an EMBL/GenBank/DDBJ whole genome shotgun (WGS) entry which is preliminary data.</text>
</comment>
<dbReference type="EMBL" id="CAJNNV010028425">
    <property type="protein sequence ID" value="CAE8624573.1"/>
    <property type="molecule type" value="Genomic_DNA"/>
</dbReference>
<dbReference type="EMBL" id="CAJNNW010023371">
    <property type="protein sequence ID" value="CAE8670593.1"/>
    <property type="molecule type" value="Genomic_DNA"/>
</dbReference>
<protein>
    <submittedName>
        <fullName evidence="3">Uncharacterized protein</fullName>
    </submittedName>
</protein>
<name>A0A813JCB1_POLGL</name>
<feature type="compositionally biased region" description="Basic and acidic residues" evidence="1">
    <location>
        <begin position="76"/>
        <end position="85"/>
    </location>
</feature>
<proteinExistence type="predicted"/>
<feature type="compositionally biased region" description="Basic and acidic residues" evidence="1">
    <location>
        <begin position="258"/>
        <end position="275"/>
    </location>
</feature>
<dbReference type="AlphaFoldDB" id="A0A813JCB1"/>
<feature type="region of interest" description="Disordered" evidence="1">
    <location>
        <begin position="258"/>
        <end position="281"/>
    </location>
</feature>
<dbReference type="Proteomes" id="UP000626109">
    <property type="component" value="Unassembled WGS sequence"/>
</dbReference>
<dbReference type="Proteomes" id="UP000654075">
    <property type="component" value="Unassembled WGS sequence"/>
</dbReference>
<sequence>MGHPTSRGDGFSWREDFQGEEEEEVADVAADRPFRGKRGGKKEQRRQRAEAARELLAEGTAALCERSASRSRSPPRWRETSHHRGVPEWREPFQRRERQHFEHPRDSTAAVGGYRRQPPEEGSVVSGRFARAAGKEDDGVDIVYAANPLDETISEADADIRLALFAWEPEADAQVIQLKVSPGARFLLSWSQPEGEGGFWAYGYVLGAREQLGYVPLHILAQRVEEATPAAVPSSGKAHIAAAVGGYRQRSTSRVRREVDRSPIAEVERSPERPRHSAAAIGVSRRRSASWREVARSFAFEAEPSEPRIPLTPAAVKVVPRRQSPPGRIWFESQSSSRLINQSSLAASAPERPLVSAASAPRPASSDQRREDQRPAAVVVLPRELTLVQLLSVAANAAQAAAKVAYVAAKAAGKAAARAVQEEAAVEAASVAFEFASD</sequence>
<feature type="compositionally biased region" description="Basic and acidic residues" evidence="1">
    <location>
        <begin position="46"/>
        <end position="56"/>
    </location>
</feature>
<feature type="region of interest" description="Disordered" evidence="1">
    <location>
        <begin position="1"/>
        <end position="85"/>
    </location>
</feature>
<evidence type="ECO:0000313" key="5">
    <source>
        <dbReference type="Proteomes" id="UP000654075"/>
    </source>
</evidence>